<proteinExistence type="inferred from homology"/>
<evidence type="ECO:0000256" key="1">
    <source>
        <dbReference type="ARBA" id="ARBA00004141"/>
    </source>
</evidence>
<dbReference type="SMART" id="SM00822">
    <property type="entry name" value="PKS_KR"/>
    <property type="match status" value="1"/>
</dbReference>
<dbReference type="Gene3D" id="3.40.50.720">
    <property type="entry name" value="NAD(P)-binding Rossmann-like Domain"/>
    <property type="match status" value="1"/>
</dbReference>
<dbReference type="PRINTS" id="PR00080">
    <property type="entry name" value="SDRFAMILY"/>
</dbReference>
<accession>A0A6A6WB98</accession>
<dbReference type="GO" id="GO:0016020">
    <property type="term" value="C:membrane"/>
    <property type="evidence" value="ECO:0007669"/>
    <property type="project" value="UniProtKB-SubCell"/>
</dbReference>
<comment type="similarity">
    <text evidence="2 12">Belongs to the short-chain dehydrogenases/reductases (SDR) family.</text>
</comment>
<dbReference type="Proteomes" id="UP000799437">
    <property type="component" value="Unassembled WGS sequence"/>
</dbReference>
<dbReference type="PANTHER" id="PTHR24322:SF736">
    <property type="entry name" value="RETINOL DEHYDROGENASE 10"/>
    <property type="match status" value="1"/>
</dbReference>
<protein>
    <recommendedName>
        <fullName evidence="10">Short-chain dehydrogenase/reductase 3</fullName>
    </recommendedName>
    <alternativeName>
        <fullName evidence="11">Retinal short-chain dehydrogenase/reductase 1</fullName>
    </alternativeName>
</protein>
<evidence type="ECO:0000256" key="11">
    <source>
        <dbReference type="ARBA" id="ARBA00082544"/>
    </source>
</evidence>
<name>A0A6A6WB98_9PEZI</name>
<keyword evidence="4" id="KW-0521">NADP</keyword>
<dbReference type="AlphaFoldDB" id="A0A6A6WB98"/>
<gene>
    <name evidence="15" type="ORF">EJ05DRAFT_531562</name>
</gene>
<dbReference type="CDD" id="cd05339">
    <property type="entry name" value="17beta-HSDXI-like_SDR_c"/>
    <property type="match status" value="1"/>
</dbReference>
<evidence type="ECO:0000256" key="9">
    <source>
        <dbReference type="ARBA" id="ARBA00059620"/>
    </source>
</evidence>
<keyword evidence="7" id="KW-0443">Lipid metabolism</keyword>
<reference evidence="15" key="1">
    <citation type="journal article" date="2020" name="Stud. Mycol.">
        <title>101 Dothideomycetes genomes: a test case for predicting lifestyles and emergence of pathogens.</title>
        <authorList>
            <person name="Haridas S."/>
            <person name="Albert R."/>
            <person name="Binder M."/>
            <person name="Bloem J."/>
            <person name="Labutti K."/>
            <person name="Salamov A."/>
            <person name="Andreopoulos B."/>
            <person name="Baker S."/>
            <person name="Barry K."/>
            <person name="Bills G."/>
            <person name="Bluhm B."/>
            <person name="Cannon C."/>
            <person name="Castanera R."/>
            <person name="Culley D."/>
            <person name="Daum C."/>
            <person name="Ezra D."/>
            <person name="Gonzalez J."/>
            <person name="Henrissat B."/>
            <person name="Kuo A."/>
            <person name="Liang C."/>
            <person name="Lipzen A."/>
            <person name="Lutzoni F."/>
            <person name="Magnuson J."/>
            <person name="Mondo S."/>
            <person name="Nolan M."/>
            <person name="Ohm R."/>
            <person name="Pangilinan J."/>
            <person name="Park H.-J."/>
            <person name="Ramirez L."/>
            <person name="Alfaro M."/>
            <person name="Sun H."/>
            <person name="Tritt A."/>
            <person name="Yoshinaga Y."/>
            <person name="Zwiers L.-H."/>
            <person name="Turgeon B."/>
            <person name="Goodwin S."/>
            <person name="Spatafora J."/>
            <person name="Crous P."/>
            <person name="Grigoriev I."/>
        </authorList>
    </citation>
    <scope>NUCLEOTIDE SEQUENCE</scope>
    <source>
        <strain evidence="15">CBS 121739</strain>
    </source>
</reference>
<sequence>MTTDVPRLERVIATPKFRETAPDKPWQHYMTIDTINTVLQRSLLHPFIAWMVPLSMRAQLTPYHFTSMKVAIAYATLITILWILGVVNKRVAHGLPRDVDLSDEVIVITGGGSGLGQLIAEVYGMRGASVAILDVQDGKEAEAKGIAYYKCDVGSREQIQDTAKQIEQDLGTPTILINNAGVMNGKSLLDLSFEDVERTMRTNLLSHFYTIKTFLPGMLNEGRGTIVTVSSVLGNLGAANLSDYTASKAALNALHASLKAELELSTHESAPWIRTILCCPGQLSTSLFAGVRTPSNFLAPIVEPVEIAKEIIKLVDAGESGDISAPLYARWIGLYGILPVGVRKIARHLSGIDYAMISRSASPPKN</sequence>
<evidence type="ECO:0000256" key="7">
    <source>
        <dbReference type="ARBA" id="ARBA00023098"/>
    </source>
</evidence>
<dbReference type="InterPro" id="IPR057326">
    <property type="entry name" value="KR_dom"/>
</dbReference>
<dbReference type="FunFam" id="3.40.50.720:FF:000131">
    <property type="entry name" value="Short-chain dehydrogenase/reductase 3"/>
    <property type="match status" value="1"/>
</dbReference>
<evidence type="ECO:0000256" key="5">
    <source>
        <dbReference type="ARBA" id="ARBA00022989"/>
    </source>
</evidence>
<evidence type="ECO:0000256" key="2">
    <source>
        <dbReference type="ARBA" id="ARBA00006484"/>
    </source>
</evidence>
<evidence type="ECO:0000259" key="14">
    <source>
        <dbReference type="SMART" id="SM00822"/>
    </source>
</evidence>
<evidence type="ECO:0000256" key="8">
    <source>
        <dbReference type="ARBA" id="ARBA00023136"/>
    </source>
</evidence>
<evidence type="ECO:0000256" key="6">
    <source>
        <dbReference type="ARBA" id="ARBA00023002"/>
    </source>
</evidence>
<dbReference type="PANTHER" id="PTHR24322">
    <property type="entry name" value="PKSB"/>
    <property type="match status" value="1"/>
</dbReference>
<dbReference type="Pfam" id="PF00106">
    <property type="entry name" value="adh_short"/>
    <property type="match status" value="1"/>
</dbReference>
<evidence type="ECO:0000256" key="12">
    <source>
        <dbReference type="RuleBase" id="RU000363"/>
    </source>
</evidence>
<keyword evidence="3 13" id="KW-0812">Transmembrane</keyword>
<dbReference type="RefSeq" id="XP_033600832.1">
    <property type="nucleotide sequence ID" value="XM_033749035.1"/>
</dbReference>
<feature type="transmembrane region" description="Helical" evidence="13">
    <location>
        <begin position="70"/>
        <end position="87"/>
    </location>
</feature>
<keyword evidence="8 13" id="KW-0472">Membrane</keyword>
<dbReference type="GO" id="GO:0052650">
    <property type="term" value="F:all-trans-retinol dehydrogenase (NADP+) activity"/>
    <property type="evidence" value="ECO:0007669"/>
    <property type="project" value="UniProtKB-ARBA"/>
</dbReference>
<keyword evidence="6" id="KW-0560">Oxidoreductase</keyword>
<evidence type="ECO:0000256" key="13">
    <source>
        <dbReference type="SAM" id="Phobius"/>
    </source>
</evidence>
<organism evidence="15 16">
    <name type="scientific">Pseudovirgaria hyperparasitica</name>
    <dbReference type="NCBI Taxonomy" id="470096"/>
    <lineage>
        <taxon>Eukaryota</taxon>
        <taxon>Fungi</taxon>
        <taxon>Dikarya</taxon>
        <taxon>Ascomycota</taxon>
        <taxon>Pezizomycotina</taxon>
        <taxon>Dothideomycetes</taxon>
        <taxon>Dothideomycetes incertae sedis</taxon>
        <taxon>Acrospermales</taxon>
        <taxon>Acrospermaceae</taxon>
        <taxon>Pseudovirgaria</taxon>
    </lineage>
</organism>
<evidence type="ECO:0000256" key="4">
    <source>
        <dbReference type="ARBA" id="ARBA00022857"/>
    </source>
</evidence>
<feature type="domain" description="Ketoreductase" evidence="14">
    <location>
        <begin position="104"/>
        <end position="276"/>
    </location>
</feature>
<dbReference type="InterPro" id="IPR036291">
    <property type="entry name" value="NAD(P)-bd_dom_sf"/>
</dbReference>
<evidence type="ECO:0000256" key="3">
    <source>
        <dbReference type="ARBA" id="ARBA00022692"/>
    </source>
</evidence>
<dbReference type="PRINTS" id="PR00081">
    <property type="entry name" value="GDHRDH"/>
</dbReference>
<dbReference type="GeneID" id="54490089"/>
<keyword evidence="5 13" id="KW-1133">Transmembrane helix</keyword>
<evidence type="ECO:0000256" key="10">
    <source>
        <dbReference type="ARBA" id="ARBA00068717"/>
    </source>
</evidence>
<dbReference type="SUPFAM" id="SSF51735">
    <property type="entry name" value="NAD(P)-binding Rossmann-fold domains"/>
    <property type="match status" value="1"/>
</dbReference>
<dbReference type="EMBL" id="ML996571">
    <property type="protein sequence ID" value="KAF2758381.1"/>
    <property type="molecule type" value="Genomic_DNA"/>
</dbReference>
<dbReference type="InterPro" id="IPR002347">
    <property type="entry name" value="SDR_fam"/>
</dbReference>
<evidence type="ECO:0000313" key="15">
    <source>
        <dbReference type="EMBL" id="KAF2758381.1"/>
    </source>
</evidence>
<dbReference type="OrthoDB" id="5840532at2759"/>
<evidence type="ECO:0000313" key="16">
    <source>
        <dbReference type="Proteomes" id="UP000799437"/>
    </source>
</evidence>
<comment type="function">
    <text evidence="9">Catalyzes the reduction of all-trans-retinal to all-trans-retinol in the presence of NADPH.</text>
</comment>
<keyword evidence="16" id="KW-1185">Reference proteome</keyword>
<comment type="subcellular location">
    <subcellularLocation>
        <location evidence="1">Membrane</location>
        <topology evidence="1">Multi-pass membrane protein</topology>
    </subcellularLocation>
</comment>